<dbReference type="Proteomes" id="UP000694381">
    <property type="component" value="Unassembled WGS sequence"/>
</dbReference>
<evidence type="ECO:0000256" key="7">
    <source>
        <dbReference type="ARBA" id="ARBA00023015"/>
    </source>
</evidence>
<feature type="region of interest" description="Disordered" evidence="12">
    <location>
        <begin position="278"/>
        <end position="311"/>
    </location>
</feature>
<keyword evidence="4" id="KW-0677">Repeat</keyword>
<feature type="region of interest" description="Disordered" evidence="12">
    <location>
        <begin position="546"/>
        <end position="575"/>
    </location>
</feature>
<dbReference type="PANTHER" id="PTHR24381:SF390">
    <property type="entry name" value="ZINC FINGER PROTEIN 37 HOMOLOG"/>
    <property type="match status" value="1"/>
</dbReference>
<feature type="domain" description="C2H2-type" evidence="13">
    <location>
        <begin position="391"/>
        <end position="418"/>
    </location>
</feature>
<dbReference type="FunFam" id="3.30.160.60:FF:000361">
    <property type="entry name" value="Zinc finger protein 658"/>
    <property type="match status" value="1"/>
</dbReference>
<evidence type="ECO:0000256" key="5">
    <source>
        <dbReference type="ARBA" id="ARBA00022771"/>
    </source>
</evidence>
<keyword evidence="6" id="KW-0862">Zinc</keyword>
<accession>A0A8C6QD57</accession>
<feature type="compositionally biased region" description="Polar residues" evidence="12">
    <location>
        <begin position="351"/>
        <end position="360"/>
    </location>
</feature>
<feature type="domain" description="C2H2-type" evidence="13">
    <location>
        <begin position="503"/>
        <end position="530"/>
    </location>
</feature>
<feature type="domain" description="C2H2-type" evidence="13">
    <location>
        <begin position="363"/>
        <end position="390"/>
    </location>
</feature>
<protein>
    <submittedName>
        <fullName evidence="14">Zinc finger protein 663</fullName>
    </submittedName>
</protein>
<feature type="domain" description="C2H2-type" evidence="13">
    <location>
        <begin position="419"/>
        <end position="446"/>
    </location>
</feature>
<dbReference type="GO" id="GO:0000981">
    <property type="term" value="F:DNA-binding transcription factor activity, RNA polymerase II-specific"/>
    <property type="evidence" value="ECO:0007669"/>
    <property type="project" value="TreeGrafter"/>
</dbReference>
<reference evidence="14" key="2">
    <citation type="submission" date="2025-09" db="UniProtKB">
        <authorList>
            <consortium name="Ensembl"/>
        </authorList>
    </citation>
    <scope>IDENTIFICATION</scope>
</reference>
<feature type="region of interest" description="Disordered" evidence="12">
    <location>
        <begin position="328"/>
        <end position="361"/>
    </location>
</feature>
<dbReference type="InterPro" id="IPR013087">
    <property type="entry name" value="Znf_C2H2_type"/>
</dbReference>
<keyword evidence="7" id="KW-0805">Transcription regulation</keyword>
<dbReference type="PANTHER" id="PTHR24381">
    <property type="entry name" value="ZINC FINGER PROTEIN"/>
    <property type="match status" value="1"/>
</dbReference>
<evidence type="ECO:0000256" key="9">
    <source>
        <dbReference type="ARBA" id="ARBA00023163"/>
    </source>
</evidence>
<evidence type="ECO:0000256" key="8">
    <source>
        <dbReference type="ARBA" id="ARBA00023125"/>
    </source>
</evidence>
<evidence type="ECO:0000256" key="4">
    <source>
        <dbReference type="ARBA" id="ARBA00022737"/>
    </source>
</evidence>
<feature type="compositionally biased region" description="Basic and acidic residues" evidence="12">
    <location>
        <begin position="566"/>
        <end position="575"/>
    </location>
</feature>
<dbReference type="SMART" id="SM00355">
    <property type="entry name" value="ZnF_C2H2"/>
    <property type="match status" value="8"/>
</dbReference>
<keyword evidence="5 11" id="KW-0863">Zinc-finger</keyword>
<keyword evidence="15" id="KW-1185">Reference proteome</keyword>
<reference evidence="14" key="1">
    <citation type="submission" date="2025-08" db="UniProtKB">
        <authorList>
            <consortium name="Ensembl"/>
        </authorList>
    </citation>
    <scope>IDENTIFICATION</scope>
</reference>
<dbReference type="GO" id="GO:0000977">
    <property type="term" value="F:RNA polymerase II transcription regulatory region sequence-specific DNA binding"/>
    <property type="evidence" value="ECO:0007669"/>
    <property type="project" value="TreeGrafter"/>
</dbReference>
<dbReference type="PROSITE" id="PS50157">
    <property type="entry name" value="ZINC_FINGER_C2H2_2"/>
    <property type="match status" value="9"/>
</dbReference>
<dbReference type="GO" id="GO:0008270">
    <property type="term" value="F:zinc ion binding"/>
    <property type="evidence" value="ECO:0007669"/>
    <property type="project" value="UniProtKB-KW"/>
</dbReference>
<keyword evidence="8" id="KW-0238">DNA-binding</keyword>
<dbReference type="PROSITE" id="PS00028">
    <property type="entry name" value="ZINC_FINGER_C2H2_1"/>
    <property type="match status" value="7"/>
</dbReference>
<evidence type="ECO:0000256" key="10">
    <source>
        <dbReference type="ARBA" id="ARBA00023242"/>
    </source>
</evidence>
<dbReference type="GeneTree" id="ENSGT00940000164035"/>
<evidence type="ECO:0000256" key="12">
    <source>
        <dbReference type="SAM" id="MobiDB-lite"/>
    </source>
</evidence>
<feature type="domain" description="C2H2-type" evidence="13">
    <location>
        <begin position="447"/>
        <end position="474"/>
    </location>
</feature>
<dbReference type="Ensembl" id="ENSNGAT00000002482.1">
    <property type="protein sequence ID" value="ENSNGAP00000002255.1"/>
    <property type="gene ID" value="ENSNGAG00000001864.1"/>
</dbReference>
<feature type="compositionally biased region" description="Basic and acidic residues" evidence="12">
    <location>
        <begin position="335"/>
        <end position="344"/>
    </location>
</feature>
<feature type="region of interest" description="Disordered" evidence="12">
    <location>
        <begin position="221"/>
        <end position="257"/>
    </location>
</feature>
<feature type="domain" description="C2H2-type" evidence="13">
    <location>
        <begin position="531"/>
        <end position="559"/>
    </location>
</feature>
<keyword evidence="9" id="KW-0804">Transcription</keyword>
<organism evidence="14 15">
    <name type="scientific">Nannospalax galili</name>
    <name type="common">Northern Israeli blind subterranean mole rat</name>
    <name type="synonym">Spalax galili</name>
    <dbReference type="NCBI Taxonomy" id="1026970"/>
    <lineage>
        <taxon>Eukaryota</taxon>
        <taxon>Metazoa</taxon>
        <taxon>Chordata</taxon>
        <taxon>Craniata</taxon>
        <taxon>Vertebrata</taxon>
        <taxon>Euteleostomi</taxon>
        <taxon>Mammalia</taxon>
        <taxon>Eutheria</taxon>
        <taxon>Euarchontoglires</taxon>
        <taxon>Glires</taxon>
        <taxon>Rodentia</taxon>
        <taxon>Myomorpha</taxon>
        <taxon>Muroidea</taxon>
        <taxon>Spalacidae</taxon>
        <taxon>Spalacinae</taxon>
        <taxon>Nannospalax</taxon>
    </lineage>
</organism>
<evidence type="ECO:0000256" key="3">
    <source>
        <dbReference type="ARBA" id="ARBA00022723"/>
    </source>
</evidence>
<keyword evidence="10" id="KW-0539">Nucleus</keyword>
<feature type="domain" description="C2H2-type" evidence="13">
    <location>
        <begin position="475"/>
        <end position="502"/>
    </location>
</feature>
<comment type="similarity">
    <text evidence="2">Belongs to the krueppel C2H2-type zinc-finger protein family.</text>
</comment>
<feature type="compositionally biased region" description="Basic and acidic residues" evidence="12">
    <location>
        <begin position="85"/>
        <end position="94"/>
    </location>
</feature>
<feature type="compositionally biased region" description="Basic and acidic residues" evidence="12">
    <location>
        <begin position="278"/>
        <end position="293"/>
    </location>
</feature>
<evidence type="ECO:0000313" key="14">
    <source>
        <dbReference type="Ensembl" id="ENSNGAP00000002255.1"/>
    </source>
</evidence>
<feature type="domain" description="C2H2-type" evidence="13">
    <location>
        <begin position="210"/>
        <end position="237"/>
    </location>
</feature>
<sequence>METIEENEDKHFRQALLVNNKMLTRKRSKALREIVNLATNPMLSSERIFKCHSLETSLKKLPGFTTDSRNYVREKSDGSSGSKFLDTKHEKSHTVSETCENDQKKESHSPKEDLMQHQKNLSLEQLPEYKNCGKTSHRNTAFVTHERAHTGQEPSESSKYVQVTIHKLKLKSFLRSLRERKAHEANKSGKFSCMKSKYAHQSTHIQENHYRCNTLEKSFNEKSDLTRHQRRYPEEKPDECEKALRKPPHVQDEKSQAGEKIHDCRKCGETFHEKSQYERTCTTEKPKGADSKRILKSHLTPNQKISTRKENCRGNKCEKSFLKESKCTQQQRTPSEQKPDECKGSGKSHLGENQSSSKGQKTYECSKCGECFHKKADLTQHQSTHTGKKPYACNECEKSFLVKSNLTEHQRTHTGEKPYECNECGKSFCQKSALTVHQRTHTGEKPYKCNECGKTFCVKSNLTQHQRTHTGERPYKCNECCRSFCVKSNLVVHQRTHTGEKPYKCPECGKTFYEKSALTKHQRIHTGEKPYECNECKKTFSQRSALTKHQRKTHKKKTFTNPSHVQKAELTSEAH</sequence>
<evidence type="ECO:0000313" key="15">
    <source>
        <dbReference type="Proteomes" id="UP000694381"/>
    </source>
</evidence>
<dbReference type="InterPro" id="IPR036236">
    <property type="entry name" value="Znf_C2H2_sf"/>
</dbReference>
<evidence type="ECO:0000259" key="13">
    <source>
        <dbReference type="PROSITE" id="PS50157"/>
    </source>
</evidence>
<feature type="compositionally biased region" description="Basic residues" evidence="12">
    <location>
        <begin position="546"/>
        <end position="558"/>
    </location>
</feature>
<dbReference type="Pfam" id="PF00096">
    <property type="entry name" value="zf-C2H2"/>
    <property type="match status" value="7"/>
</dbReference>
<feature type="region of interest" description="Disordered" evidence="12">
    <location>
        <begin position="62"/>
        <end position="115"/>
    </location>
</feature>
<keyword evidence="3" id="KW-0479">Metal-binding</keyword>
<evidence type="ECO:0000256" key="11">
    <source>
        <dbReference type="PROSITE-ProRule" id="PRU00042"/>
    </source>
</evidence>
<feature type="domain" description="C2H2-type" evidence="13">
    <location>
        <begin position="132"/>
        <end position="154"/>
    </location>
</feature>
<dbReference type="OMA" id="EKSCLTQ"/>
<dbReference type="FunFam" id="3.30.160.60:FF:002343">
    <property type="entry name" value="Zinc finger protein 33A"/>
    <property type="match status" value="4"/>
</dbReference>
<comment type="subcellular location">
    <subcellularLocation>
        <location evidence="1">Nucleus</location>
    </subcellularLocation>
</comment>
<name>A0A8C6QD57_NANGA</name>
<dbReference type="Gene3D" id="3.30.160.60">
    <property type="entry name" value="Classic Zinc Finger"/>
    <property type="match status" value="8"/>
</dbReference>
<evidence type="ECO:0000256" key="2">
    <source>
        <dbReference type="ARBA" id="ARBA00006991"/>
    </source>
</evidence>
<dbReference type="AlphaFoldDB" id="A0A8C6QD57"/>
<dbReference type="GO" id="GO:0005634">
    <property type="term" value="C:nucleus"/>
    <property type="evidence" value="ECO:0007669"/>
    <property type="project" value="UniProtKB-SubCell"/>
</dbReference>
<dbReference type="SUPFAM" id="SSF57667">
    <property type="entry name" value="beta-beta-alpha zinc fingers"/>
    <property type="match status" value="5"/>
</dbReference>
<evidence type="ECO:0000256" key="6">
    <source>
        <dbReference type="ARBA" id="ARBA00022833"/>
    </source>
</evidence>
<dbReference type="FunFam" id="3.30.160.60:FF:000295">
    <property type="entry name" value="zinc finger protein 19"/>
    <property type="match status" value="2"/>
</dbReference>
<proteinExistence type="inferred from homology"/>
<feature type="compositionally biased region" description="Basic and acidic residues" evidence="12">
    <location>
        <begin position="101"/>
        <end position="115"/>
    </location>
</feature>
<evidence type="ECO:0000256" key="1">
    <source>
        <dbReference type="ARBA" id="ARBA00004123"/>
    </source>
</evidence>